<dbReference type="GO" id="GO:0009294">
    <property type="term" value="P:DNA-mediated transformation"/>
    <property type="evidence" value="ECO:0007669"/>
    <property type="project" value="InterPro"/>
</dbReference>
<dbReference type="SUPFAM" id="SSF102405">
    <property type="entry name" value="MCP/YpsA-like"/>
    <property type="match status" value="1"/>
</dbReference>
<dbReference type="NCBIfam" id="TIGR00732">
    <property type="entry name" value="dprA"/>
    <property type="match status" value="1"/>
</dbReference>
<dbReference type="Gene3D" id="1.10.10.10">
    <property type="entry name" value="Winged helix-like DNA-binding domain superfamily/Winged helix DNA-binding domain"/>
    <property type="match status" value="1"/>
</dbReference>
<evidence type="ECO:0000259" key="3">
    <source>
        <dbReference type="Pfam" id="PF17782"/>
    </source>
</evidence>
<reference evidence="4 5" key="1">
    <citation type="submission" date="2017-09" db="EMBL/GenBank/DDBJ databases">
        <authorList>
            <person name="Ehlers B."/>
            <person name="Leendertz F.H."/>
        </authorList>
    </citation>
    <scope>NUCLEOTIDE SEQUENCE [LARGE SCALE GENOMIC DNA]</scope>
    <source>
        <strain evidence="4 5">DSM 18289</strain>
    </source>
</reference>
<dbReference type="AlphaFoldDB" id="A0A285NFJ0"/>
<dbReference type="EMBL" id="OBEL01000001">
    <property type="protein sequence ID" value="SNZ08215.1"/>
    <property type="molecule type" value="Genomic_DNA"/>
</dbReference>
<gene>
    <name evidence="4" type="ORF">SAMN06265368_1511</name>
</gene>
<accession>A0A285NFJ0</accession>
<protein>
    <submittedName>
        <fullName evidence="4">DNA processing protein</fullName>
    </submittedName>
</protein>
<comment type="similarity">
    <text evidence="1">Belongs to the DprA/Smf family.</text>
</comment>
<evidence type="ECO:0000313" key="4">
    <source>
        <dbReference type="EMBL" id="SNZ08215.1"/>
    </source>
</evidence>
<dbReference type="InterPro" id="IPR036388">
    <property type="entry name" value="WH-like_DNA-bd_sf"/>
</dbReference>
<evidence type="ECO:0000259" key="2">
    <source>
        <dbReference type="Pfam" id="PF02481"/>
    </source>
</evidence>
<keyword evidence="5" id="KW-1185">Reference proteome</keyword>
<sequence length="402" mass="43902">MSRKNISSTKTNHQPFTQELAANLVQSMAHRLSDQQRFNWLRLIRSENIGPATFRDLLNHFGSAEKALEAVPTLSERGGAKRKIQIASKEDTEREWEAVYKTGARLVALGEPDYPRDLTHTHAPPPILTIAGQEHWAQKTIVAIVGSRNCSASGLKLTQTLASQLGQNDIVVASGLARGIDTAAHTASLETGTIAVVAGGLGKLYPKENIPLAHQISHNGMIISEAPFSWQARAQDFPRRNRIISGISAGTLVIEAAKRSGSLITARYALEQGREVFAIPGSPLDPRSAGTNHLIKQGACLVTQVDDILEALAHYIPKPNSSKALLEEYSAIEPDHLEPDLQIVEIERDKLVCSLNLTPIAIDELARLTSMPLNQIQMILLELDLAGRLERHGNQTVSLRPQ</sequence>
<dbReference type="InterPro" id="IPR057666">
    <property type="entry name" value="DrpA_SLOG"/>
</dbReference>
<feature type="domain" description="Smf/DprA SLOG" evidence="2">
    <location>
        <begin position="106"/>
        <end position="312"/>
    </location>
</feature>
<evidence type="ECO:0000313" key="5">
    <source>
        <dbReference type="Proteomes" id="UP000219439"/>
    </source>
</evidence>
<dbReference type="Pfam" id="PF02481">
    <property type="entry name" value="DNA_processg_A"/>
    <property type="match status" value="1"/>
</dbReference>
<evidence type="ECO:0000256" key="1">
    <source>
        <dbReference type="ARBA" id="ARBA00006525"/>
    </source>
</evidence>
<dbReference type="Pfam" id="PF17782">
    <property type="entry name" value="WHD_DprA"/>
    <property type="match status" value="1"/>
</dbReference>
<dbReference type="InterPro" id="IPR041614">
    <property type="entry name" value="DprA_WH"/>
</dbReference>
<name>A0A285NFJ0_9HYPH</name>
<dbReference type="Proteomes" id="UP000219439">
    <property type="component" value="Unassembled WGS sequence"/>
</dbReference>
<dbReference type="InterPro" id="IPR003488">
    <property type="entry name" value="DprA"/>
</dbReference>
<dbReference type="PANTHER" id="PTHR43022">
    <property type="entry name" value="PROTEIN SMF"/>
    <property type="match status" value="1"/>
</dbReference>
<organism evidence="4 5">
    <name type="scientific">Cohaesibacter gelatinilyticus</name>
    <dbReference type="NCBI Taxonomy" id="372072"/>
    <lineage>
        <taxon>Bacteria</taxon>
        <taxon>Pseudomonadati</taxon>
        <taxon>Pseudomonadota</taxon>
        <taxon>Alphaproteobacteria</taxon>
        <taxon>Hyphomicrobiales</taxon>
        <taxon>Cohaesibacteraceae</taxon>
    </lineage>
</organism>
<feature type="domain" description="DprA winged helix" evidence="3">
    <location>
        <begin position="341"/>
        <end position="393"/>
    </location>
</feature>
<dbReference type="Pfam" id="PF21102">
    <property type="entry name" value="DprA_N"/>
    <property type="match status" value="1"/>
</dbReference>
<proteinExistence type="inferred from homology"/>
<dbReference type="PANTHER" id="PTHR43022:SF1">
    <property type="entry name" value="PROTEIN SMF"/>
    <property type="match status" value="1"/>
</dbReference>
<dbReference type="Gene3D" id="3.40.50.450">
    <property type="match status" value="1"/>
</dbReference>